<name>A0A226BZK7_9FIRM</name>
<protein>
    <submittedName>
        <fullName evidence="1">Flagellar protein</fullName>
    </submittedName>
</protein>
<dbReference type="RefSeq" id="WP_089023017.1">
    <property type="nucleotide sequence ID" value="NZ_NIQC01000006.1"/>
</dbReference>
<accession>A0A226BZK7</accession>
<dbReference type="AlphaFoldDB" id="A0A226BZK7"/>
<dbReference type="Proteomes" id="UP000214588">
    <property type="component" value="Unassembled WGS sequence"/>
</dbReference>
<comment type="caution">
    <text evidence="1">The sequence shown here is derived from an EMBL/GenBank/DDBJ whole genome shotgun (WGS) entry which is preliminary data.</text>
</comment>
<keyword evidence="2" id="KW-1185">Reference proteome</keyword>
<gene>
    <name evidence="1" type="ORF">CDO51_04025</name>
</gene>
<dbReference type="OrthoDB" id="165650at2"/>
<sequence>MNNFIETRQLRPMMPAGKAGKVSKTTYKKSSQDLNKQDFSNVLEDKLETISFSKHAQNRIESRNIDMDKTKLDKLNEAIEKAKEKGAKESLVLLDKTAFVVSVENRTVITAADESQLKENVFTNIDSAVIL</sequence>
<proteinExistence type="predicted"/>
<dbReference type="EMBL" id="NIQC01000006">
    <property type="protein sequence ID" value="OWZ84232.1"/>
    <property type="molecule type" value="Genomic_DNA"/>
</dbReference>
<evidence type="ECO:0000313" key="2">
    <source>
        <dbReference type="Proteomes" id="UP000214588"/>
    </source>
</evidence>
<dbReference type="Pfam" id="PF12611">
    <property type="entry name" value="Flagellar_put"/>
    <property type="match status" value="1"/>
</dbReference>
<keyword evidence="1" id="KW-0966">Cell projection</keyword>
<reference evidence="1 2" key="1">
    <citation type="submission" date="2017-06" db="EMBL/GenBank/DDBJ databases">
        <title>Draft Genome Sequence of Natranaerobius trueperi halophilic, alkalithermophilic bacteria from soda lakes.</title>
        <authorList>
            <person name="Zhao B."/>
        </authorList>
    </citation>
    <scope>NUCLEOTIDE SEQUENCE [LARGE SCALE GENOMIC DNA]</scope>
    <source>
        <strain evidence="1 2">DSM 18760</strain>
    </source>
</reference>
<dbReference type="NCBIfam" id="TIGR02530">
    <property type="entry name" value="flg_new"/>
    <property type="match status" value="1"/>
</dbReference>
<evidence type="ECO:0000313" key="1">
    <source>
        <dbReference type="EMBL" id="OWZ84232.1"/>
    </source>
</evidence>
<keyword evidence="1" id="KW-0969">Cilium</keyword>
<keyword evidence="1" id="KW-0282">Flagellum</keyword>
<dbReference type="InterPro" id="IPR013367">
    <property type="entry name" value="Flagellar_put"/>
</dbReference>
<organism evidence="1 2">
    <name type="scientific">Natranaerobius trueperi</name>
    <dbReference type="NCBI Taxonomy" id="759412"/>
    <lineage>
        <taxon>Bacteria</taxon>
        <taxon>Bacillati</taxon>
        <taxon>Bacillota</taxon>
        <taxon>Clostridia</taxon>
        <taxon>Natranaerobiales</taxon>
        <taxon>Natranaerobiaceae</taxon>
        <taxon>Natranaerobius</taxon>
    </lineage>
</organism>